<keyword evidence="2" id="KW-0378">Hydrolase</keyword>
<dbReference type="Gene3D" id="3.40.50.1000">
    <property type="entry name" value="HAD superfamily/HAD-like"/>
    <property type="match status" value="1"/>
</dbReference>
<dbReference type="InterPro" id="IPR023214">
    <property type="entry name" value="HAD_sf"/>
</dbReference>
<evidence type="ECO:0000256" key="3">
    <source>
        <dbReference type="ARBA" id="ARBA00022842"/>
    </source>
</evidence>
<dbReference type="InterPro" id="IPR041492">
    <property type="entry name" value="HAD_2"/>
</dbReference>
<dbReference type="InterPro" id="IPR051400">
    <property type="entry name" value="HAD-like_hydrolase"/>
</dbReference>
<dbReference type="Gene3D" id="1.10.150.400">
    <property type="match status" value="1"/>
</dbReference>
<dbReference type="InterPro" id="IPR036412">
    <property type="entry name" value="HAD-like_sf"/>
</dbReference>
<comment type="caution">
    <text evidence="4">The sequence shown here is derived from an EMBL/GenBank/DDBJ whole genome shotgun (WGS) entry which is preliminary data.</text>
</comment>
<dbReference type="Pfam" id="PF13419">
    <property type="entry name" value="HAD_2"/>
    <property type="match status" value="1"/>
</dbReference>
<accession>A0AA35WFE0</accession>
<dbReference type="NCBIfam" id="TIGR01549">
    <property type="entry name" value="HAD-SF-IA-v1"/>
    <property type="match status" value="1"/>
</dbReference>
<dbReference type="PRINTS" id="PR00413">
    <property type="entry name" value="HADHALOGNASE"/>
</dbReference>
<evidence type="ECO:0000313" key="4">
    <source>
        <dbReference type="EMBL" id="CAI8018414.1"/>
    </source>
</evidence>
<dbReference type="SFLD" id="SFLDS00003">
    <property type="entry name" value="Haloacid_Dehalogenase"/>
    <property type="match status" value="1"/>
</dbReference>
<proteinExistence type="predicted"/>
<protein>
    <submittedName>
        <fullName evidence="4">Glyceraldehyde 3-phosphate phosphatase</fullName>
    </submittedName>
</protein>
<dbReference type="InterPro" id="IPR006439">
    <property type="entry name" value="HAD-SF_hydro_IA"/>
</dbReference>
<dbReference type="SUPFAM" id="SSF56784">
    <property type="entry name" value="HAD-like"/>
    <property type="match status" value="1"/>
</dbReference>
<evidence type="ECO:0000256" key="2">
    <source>
        <dbReference type="ARBA" id="ARBA00022801"/>
    </source>
</evidence>
<dbReference type="EMBL" id="CASHTH010001687">
    <property type="protein sequence ID" value="CAI8018414.1"/>
    <property type="molecule type" value="Genomic_DNA"/>
</dbReference>
<keyword evidence="3" id="KW-0460">Magnesium</keyword>
<name>A0AA35WFE0_GEOBA</name>
<gene>
    <name evidence="4" type="ORF">GBAR_LOCUS11172</name>
</gene>
<dbReference type="GO" id="GO:0044281">
    <property type="term" value="P:small molecule metabolic process"/>
    <property type="evidence" value="ECO:0007669"/>
    <property type="project" value="UniProtKB-ARBA"/>
</dbReference>
<sequence length="260" mass="28838">MGGTANQVATINAVTFDLWQTLILDNRELGLQRAQVRLDGARGLLAGHGINYDPDHIREAYRGCYRACRAVRNDNVDVSFREQVEIFVNLIEDGLVGRLPEPTVAEIEKVYAESFFDYPPRFHEATRETLESVRSMGLRIGLISNTGMTPGYTFRQFLQQHGLADFFHTMTFSDEVLLAKPSDEIFLMTMGALESNPASTIHVGDHVSNDVVGANRVGMKSVWIRGFYEPEDPDDPDSQADAEVDDLSGVAAAIRDLITG</sequence>
<evidence type="ECO:0000313" key="5">
    <source>
        <dbReference type="Proteomes" id="UP001174909"/>
    </source>
</evidence>
<dbReference type="PANTHER" id="PTHR46470">
    <property type="entry name" value="N-ACYLNEURAMINATE-9-PHOSPHATASE"/>
    <property type="match status" value="1"/>
</dbReference>
<evidence type="ECO:0000256" key="1">
    <source>
        <dbReference type="ARBA" id="ARBA00001946"/>
    </source>
</evidence>
<comment type="cofactor">
    <cofactor evidence="1">
        <name>Mg(2+)</name>
        <dbReference type="ChEBI" id="CHEBI:18420"/>
    </cofactor>
</comment>
<reference evidence="4" key="1">
    <citation type="submission" date="2023-03" db="EMBL/GenBank/DDBJ databases">
        <authorList>
            <person name="Steffen K."/>
            <person name="Cardenas P."/>
        </authorList>
    </citation>
    <scope>NUCLEOTIDE SEQUENCE</scope>
</reference>
<dbReference type="GO" id="GO:0016787">
    <property type="term" value="F:hydrolase activity"/>
    <property type="evidence" value="ECO:0007669"/>
    <property type="project" value="UniProtKB-KW"/>
</dbReference>
<keyword evidence="5" id="KW-1185">Reference proteome</keyword>
<organism evidence="4 5">
    <name type="scientific">Geodia barretti</name>
    <name type="common">Barrett's horny sponge</name>
    <dbReference type="NCBI Taxonomy" id="519541"/>
    <lineage>
        <taxon>Eukaryota</taxon>
        <taxon>Metazoa</taxon>
        <taxon>Porifera</taxon>
        <taxon>Demospongiae</taxon>
        <taxon>Heteroscleromorpha</taxon>
        <taxon>Tetractinellida</taxon>
        <taxon>Astrophorina</taxon>
        <taxon>Geodiidae</taxon>
        <taxon>Geodia</taxon>
    </lineage>
</organism>
<dbReference type="SFLD" id="SFLDG01129">
    <property type="entry name" value="C1.5:_HAD__Beta-PGM__Phosphata"/>
    <property type="match status" value="1"/>
</dbReference>
<dbReference type="AlphaFoldDB" id="A0AA35WFE0"/>
<dbReference type="Proteomes" id="UP001174909">
    <property type="component" value="Unassembled WGS sequence"/>
</dbReference>